<dbReference type="EMBL" id="CAJNJA010059497">
    <property type="protein sequence ID" value="CAE7867870.1"/>
    <property type="molecule type" value="Genomic_DNA"/>
</dbReference>
<sequence length="80" mass="9405">MRAVQHKVDSIRRAARLANKLVRGFLARRGVRKLQQARLAQKKPSARQISQFIWQDIIPQGWKLFVEGQLIALRSFFQMF</sequence>
<reference evidence="1" key="1">
    <citation type="submission" date="2021-02" db="EMBL/GenBank/DDBJ databases">
        <authorList>
            <person name="Dougan E. K."/>
            <person name="Rhodes N."/>
            <person name="Thang M."/>
            <person name="Chan C."/>
        </authorList>
    </citation>
    <scope>NUCLEOTIDE SEQUENCE</scope>
</reference>
<keyword evidence="2" id="KW-1185">Reference proteome</keyword>
<evidence type="ECO:0000313" key="1">
    <source>
        <dbReference type="EMBL" id="CAE7867870.1"/>
    </source>
</evidence>
<dbReference type="Proteomes" id="UP000601435">
    <property type="component" value="Unassembled WGS sequence"/>
</dbReference>
<dbReference type="PROSITE" id="PS50096">
    <property type="entry name" value="IQ"/>
    <property type="match status" value="1"/>
</dbReference>
<gene>
    <name evidence="1" type="ORF">SNEC2469_LOCUS27876</name>
</gene>
<protein>
    <submittedName>
        <fullName evidence="1">Uncharacterized protein</fullName>
    </submittedName>
</protein>
<dbReference type="AlphaFoldDB" id="A0A813AGK4"/>
<organism evidence="1 2">
    <name type="scientific">Symbiodinium necroappetens</name>
    <dbReference type="NCBI Taxonomy" id="1628268"/>
    <lineage>
        <taxon>Eukaryota</taxon>
        <taxon>Sar</taxon>
        <taxon>Alveolata</taxon>
        <taxon>Dinophyceae</taxon>
        <taxon>Suessiales</taxon>
        <taxon>Symbiodiniaceae</taxon>
        <taxon>Symbiodinium</taxon>
    </lineage>
</organism>
<name>A0A813AGK4_9DINO</name>
<accession>A0A813AGK4</accession>
<evidence type="ECO:0000313" key="2">
    <source>
        <dbReference type="Proteomes" id="UP000601435"/>
    </source>
</evidence>
<proteinExistence type="predicted"/>
<dbReference type="OrthoDB" id="10411879at2759"/>
<comment type="caution">
    <text evidence="1">The sequence shown here is derived from an EMBL/GenBank/DDBJ whole genome shotgun (WGS) entry which is preliminary data.</text>
</comment>